<comment type="caution">
    <text evidence="3">The sequence shown here is derived from an EMBL/GenBank/DDBJ whole genome shotgun (WGS) entry which is preliminary data.</text>
</comment>
<keyword evidence="1" id="KW-1133">Transmembrane helix</keyword>
<dbReference type="PANTHER" id="PTHR34220:SF7">
    <property type="entry name" value="SENSOR HISTIDINE KINASE YPDA"/>
    <property type="match status" value="1"/>
</dbReference>
<dbReference type="GO" id="GO:0016020">
    <property type="term" value="C:membrane"/>
    <property type="evidence" value="ECO:0007669"/>
    <property type="project" value="InterPro"/>
</dbReference>
<keyword evidence="1" id="KW-0812">Transmembrane</keyword>
<dbReference type="AlphaFoldDB" id="A0A3N0F0L4"/>
<feature type="transmembrane region" description="Helical" evidence="1">
    <location>
        <begin position="132"/>
        <end position="151"/>
    </location>
</feature>
<feature type="transmembrane region" description="Helical" evidence="1">
    <location>
        <begin position="90"/>
        <end position="112"/>
    </location>
</feature>
<accession>A0A3N0F0L4</accession>
<dbReference type="GO" id="GO:0000155">
    <property type="term" value="F:phosphorelay sensor kinase activity"/>
    <property type="evidence" value="ECO:0007669"/>
    <property type="project" value="InterPro"/>
</dbReference>
<dbReference type="OrthoDB" id="9809908at2"/>
<dbReference type="PANTHER" id="PTHR34220">
    <property type="entry name" value="SENSOR HISTIDINE KINASE YPDA"/>
    <property type="match status" value="1"/>
</dbReference>
<organism evidence="3 4">
    <name type="scientific">Sinomicrobium pectinilyticum</name>
    <dbReference type="NCBI Taxonomy" id="1084421"/>
    <lineage>
        <taxon>Bacteria</taxon>
        <taxon>Pseudomonadati</taxon>
        <taxon>Bacteroidota</taxon>
        <taxon>Flavobacteriia</taxon>
        <taxon>Flavobacteriales</taxon>
        <taxon>Flavobacteriaceae</taxon>
        <taxon>Sinomicrobium</taxon>
    </lineage>
</organism>
<evidence type="ECO:0000313" key="4">
    <source>
        <dbReference type="Proteomes" id="UP000267469"/>
    </source>
</evidence>
<dbReference type="InterPro" id="IPR050640">
    <property type="entry name" value="Bact_2-comp_sensor_kinase"/>
</dbReference>
<dbReference type="Proteomes" id="UP000267469">
    <property type="component" value="Unassembled WGS sequence"/>
</dbReference>
<gene>
    <name evidence="3" type="ORF">ED312_02505</name>
</gene>
<reference evidence="3 4" key="1">
    <citation type="submission" date="2018-10" db="EMBL/GenBank/DDBJ databases">
        <title>Sinomicrobium pectinilyticum sp. nov., a pectinase-producing bacterium isolated from alkaline and saline soil, and emended description of the genus Sinomicrobium.</title>
        <authorList>
            <person name="Cheng B."/>
            <person name="Li C."/>
            <person name="Lai Q."/>
            <person name="Du M."/>
            <person name="Shao Z."/>
            <person name="Xu P."/>
            <person name="Yang C."/>
        </authorList>
    </citation>
    <scope>NUCLEOTIDE SEQUENCE [LARGE SCALE GENOMIC DNA]</scope>
    <source>
        <strain evidence="3 4">5DNS001</strain>
    </source>
</reference>
<keyword evidence="4" id="KW-1185">Reference proteome</keyword>
<keyword evidence="1" id="KW-0472">Membrane</keyword>
<proteinExistence type="predicted"/>
<sequence>MQIIVKMFKRSRSVMGFDDRWMLLLGIPLVSAIVVGLVFGDVLAEKGIGSLIYYYPGSLINTTIFWFIFRFLMLRCMQRWPRQEQIVQRVMIQIGLVLLTYVVVKWILKYTLNPLIQDMTGVEKPHSVKETLIVLLLIFLITTVYEAIRFYSLLQRSQTERAQLAKDNMQSQLEGLKNQVNPHFLFNSLNTLAHLIPENTLRAEAFVKRISEVYRYILEIRDEPLIPLEDELEFLQSYIHLIKERFGDNFQVEIKVAEVYRKYHIIPLALQILFENAIKHNEISTRHPLCIEVGVDEAGQLFVKNNLQRKKQEESSTGIGLKNIENRYRIITGKPVDVLVSTTSFVVFLPLIDIVSER</sequence>
<feature type="transmembrane region" description="Helical" evidence="1">
    <location>
        <begin position="21"/>
        <end position="40"/>
    </location>
</feature>
<evidence type="ECO:0000259" key="2">
    <source>
        <dbReference type="Pfam" id="PF06580"/>
    </source>
</evidence>
<protein>
    <recommendedName>
        <fullName evidence="2">Signal transduction histidine kinase internal region domain-containing protein</fullName>
    </recommendedName>
</protein>
<dbReference type="EMBL" id="RJTM01000011">
    <property type="protein sequence ID" value="RNL93512.1"/>
    <property type="molecule type" value="Genomic_DNA"/>
</dbReference>
<feature type="domain" description="Signal transduction histidine kinase internal region" evidence="2">
    <location>
        <begin position="172"/>
        <end position="250"/>
    </location>
</feature>
<feature type="transmembrane region" description="Helical" evidence="1">
    <location>
        <begin position="52"/>
        <end position="69"/>
    </location>
</feature>
<name>A0A3N0F0L4_SINP1</name>
<evidence type="ECO:0000313" key="3">
    <source>
        <dbReference type="EMBL" id="RNL93512.1"/>
    </source>
</evidence>
<dbReference type="InterPro" id="IPR010559">
    <property type="entry name" value="Sig_transdc_His_kin_internal"/>
</dbReference>
<evidence type="ECO:0000256" key="1">
    <source>
        <dbReference type="SAM" id="Phobius"/>
    </source>
</evidence>
<dbReference type="Pfam" id="PF06580">
    <property type="entry name" value="His_kinase"/>
    <property type="match status" value="1"/>
</dbReference>